<dbReference type="PANTHER" id="PTHR34065">
    <property type="entry name" value="CELL DIVISION CONTROL PROTEIN 14"/>
    <property type="match status" value="1"/>
</dbReference>
<dbReference type="Proteomes" id="UP000009882">
    <property type="component" value="Unassembled WGS sequence"/>
</dbReference>
<dbReference type="HOGENOM" id="CLU_052857_0_0_1"/>
<gene>
    <name evidence="2" type="ORF">PDIG_78000</name>
</gene>
<organism evidence="2 3">
    <name type="scientific">Penicillium digitatum (strain PHI26 / CECT 20796)</name>
    <name type="common">Green mold</name>
    <dbReference type="NCBI Taxonomy" id="1170229"/>
    <lineage>
        <taxon>Eukaryota</taxon>
        <taxon>Fungi</taxon>
        <taxon>Dikarya</taxon>
        <taxon>Ascomycota</taxon>
        <taxon>Pezizomycotina</taxon>
        <taxon>Eurotiomycetes</taxon>
        <taxon>Eurotiomycetidae</taxon>
        <taxon>Eurotiales</taxon>
        <taxon>Aspergillaceae</taxon>
        <taxon>Penicillium</taxon>
    </lineage>
</organism>
<proteinExistence type="predicted"/>
<dbReference type="STRING" id="1170229.K9FAM4"/>
<sequence>MEALLAHSFDYLSSYEPSKIRKGLRQVEGLLAQICLSKPKPVSDRRSRSPDTQPVPKMLSDLRDDPAFREFSKLQESFQWNSRSLKFLSEIVPECSPFASVAMRLVSCLEHLLGRGSNGTNDMLIVCTLDLIQGALLLHCSSRTLFAREIYMNLLLDLLDPINCPAVQSATLLTLVTALLDCPSNTRTFEELDGLLTVTSLFKQRATSREVKLKLVEFLYFYLMPETMALAPMSPPPGLHRSPSKLSPAPFSRSAHSTANSASKPSRDTRTTDEKQALLGRYLNNVEDLVEDLKETAPFGATVY</sequence>
<feature type="compositionally biased region" description="Polar residues" evidence="1">
    <location>
        <begin position="254"/>
        <end position="264"/>
    </location>
</feature>
<evidence type="ECO:0000313" key="3">
    <source>
        <dbReference type="Proteomes" id="UP000009882"/>
    </source>
</evidence>
<dbReference type="PANTHER" id="PTHR34065:SF1">
    <property type="entry name" value="CELL DIVISION CONTROL PROTEIN 14"/>
    <property type="match status" value="1"/>
</dbReference>
<keyword evidence="3" id="KW-1185">Reference proteome</keyword>
<feature type="region of interest" description="Disordered" evidence="1">
    <location>
        <begin position="234"/>
        <end position="274"/>
    </location>
</feature>
<protein>
    <submittedName>
        <fullName evidence="2">Cell division control protein 14</fullName>
    </submittedName>
</protein>
<dbReference type="InterPro" id="IPR012535">
    <property type="entry name" value="Cell_div_Cdc14"/>
</dbReference>
<accession>K9FAM4</accession>
<feature type="compositionally biased region" description="Basic and acidic residues" evidence="1">
    <location>
        <begin position="265"/>
        <end position="274"/>
    </location>
</feature>
<dbReference type="Pfam" id="PF08045">
    <property type="entry name" value="CDC14"/>
    <property type="match status" value="1"/>
</dbReference>
<name>K9FAM4_PEND2</name>
<evidence type="ECO:0000313" key="2">
    <source>
        <dbReference type="EMBL" id="EKV06239.1"/>
    </source>
</evidence>
<keyword evidence="2" id="KW-0132">Cell division</keyword>
<dbReference type="EMBL" id="AKCT01000294">
    <property type="protein sequence ID" value="EKV06239.1"/>
    <property type="molecule type" value="Genomic_DNA"/>
</dbReference>
<feature type="region of interest" description="Disordered" evidence="1">
    <location>
        <begin position="40"/>
        <end position="59"/>
    </location>
</feature>
<keyword evidence="2" id="KW-0131">Cell cycle</keyword>
<dbReference type="OMA" id="YMNILLD"/>
<dbReference type="OrthoDB" id="5357220at2759"/>
<dbReference type="AlphaFoldDB" id="K9FAM4"/>
<dbReference type="GO" id="GO:0051301">
    <property type="term" value="P:cell division"/>
    <property type="evidence" value="ECO:0007669"/>
    <property type="project" value="UniProtKB-KW"/>
</dbReference>
<reference evidence="3" key="1">
    <citation type="journal article" date="2012" name="BMC Genomics">
        <title>Genome sequence of the necrotrophic fungus Penicillium digitatum, the main postharvest pathogen of citrus.</title>
        <authorList>
            <person name="Marcet-Houben M."/>
            <person name="Ballester A.-R."/>
            <person name="de la Fuente B."/>
            <person name="Harries E."/>
            <person name="Marcos J.F."/>
            <person name="Gonzalez-Candelas L."/>
            <person name="Gabaldon T."/>
        </authorList>
    </citation>
    <scope>NUCLEOTIDE SEQUENCE [LARGE SCALE GENOMIC DNA]</scope>
    <source>
        <strain evidence="3">PHI26 / CECT 20796</strain>
    </source>
</reference>
<dbReference type="InParanoid" id="K9FAM4"/>
<comment type="caution">
    <text evidence="2">The sequence shown here is derived from an EMBL/GenBank/DDBJ whole genome shotgun (WGS) entry which is preliminary data.</text>
</comment>
<dbReference type="eggNOG" id="ENOG502S6JC">
    <property type="taxonomic scope" value="Eukaryota"/>
</dbReference>
<evidence type="ECO:0000256" key="1">
    <source>
        <dbReference type="SAM" id="MobiDB-lite"/>
    </source>
</evidence>